<evidence type="ECO:0000256" key="4">
    <source>
        <dbReference type="ARBA" id="ARBA00022722"/>
    </source>
</evidence>
<dbReference type="GO" id="GO:0003676">
    <property type="term" value="F:nucleic acid binding"/>
    <property type="evidence" value="ECO:0007669"/>
    <property type="project" value="InterPro"/>
</dbReference>
<sequence length="622" mass="71701">MITKSGLPFRIQLSGAKYYPTRDGGKCIPFIFRPKSPTFWLGVASMSSWFNGTCNISSEIHILVLPLRTEVLPRIYILFGMKVLSDILPLKLPKSPLLEKENRAIKRRLLISPKSINVYYNIPSSLNSVEGTKNNSIHETHKNILRKEPSLKKYINELQAKISHCRQISFYTDGSLTNKKEQDHQLVPGESRMGIGIVISPEGHDEGILDFSARVTGSASSTRAELWAILMVLEITPPNKKIKIYTDSASAIAAIKRFMTDRWGKKTKDLKNPNVLQAISDKCNGKQIIFELNKVEAHSGVFLNERADNLAKIGAKGNLLVEINPESLQRKVNYEWKSQSFDTDIKEFAKREQQINWYVNWRTQYRVLIHGTKISSRVTSNEDRDNRTFNIKILNDELPVLQNLHLRKPEIYKSDLCIICKQKKKDTFHPFECKDYNAIIRRKVIQHLAILGINHESSKTKKDIVTTFQKERFLKIDEGRQIRGTIESDHFSFIDMIRGLTYKYMKNKIKTAIISDSEKVNKIQEQLFNFLRNVMKLKWAERCNVILKWEKENEISEIDKKEKSKQKKANNNIVNSHYKTIKETLIKGASSIKDTIISESYRVATPFINKFFNIDNSGVVTY</sequence>
<keyword evidence="7" id="KW-0378">Hydrolase</keyword>
<feature type="domain" description="RNase H type-1" evidence="8">
    <location>
        <begin position="164"/>
        <end position="316"/>
    </location>
</feature>
<comment type="catalytic activity">
    <reaction evidence="1">
        <text>Endonucleolytic cleavage to 5'-phosphomonoester.</text>
        <dbReference type="EC" id="3.1.26.4"/>
    </reaction>
</comment>
<dbReference type="InterPro" id="IPR012337">
    <property type="entry name" value="RNaseH-like_sf"/>
</dbReference>
<keyword evidence="5" id="KW-0479">Metal-binding</keyword>
<dbReference type="PROSITE" id="PS50879">
    <property type="entry name" value="RNASE_H_1"/>
    <property type="match status" value="1"/>
</dbReference>
<evidence type="ECO:0000256" key="1">
    <source>
        <dbReference type="ARBA" id="ARBA00000077"/>
    </source>
</evidence>
<evidence type="ECO:0000256" key="3">
    <source>
        <dbReference type="ARBA" id="ARBA00012180"/>
    </source>
</evidence>
<keyword evidence="4" id="KW-0540">Nuclease</keyword>
<evidence type="ECO:0000256" key="7">
    <source>
        <dbReference type="ARBA" id="ARBA00022801"/>
    </source>
</evidence>
<proteinExistence type="inferred from homology"/>
<dbReference type="AlphaFoldDB" id="A0A397IDB5"/>
<accession>A0A397IDB5</accession>
<dbReference type="InterPro" id="IPR036397">
    <property type="entry name" value="RNaseH_sf"/>
</dbReference>
<evidence type="ECO:0000256" key="2">
    <source>
        <dbReference type="ARBA" id="ARBA00005300"/>
    </source>
</evidence>
<dbReference type="PANTHER" id="PTHR10642:SF26">
    <property type="entry name" value="RIBONUCLEASE H1"/>
    <property type="match status" value="1"/>
</dbReference>
<comment type="similarity">
    <text evidence="2">Belongs to the RNase H family.</text>
</comment>
<keyword evidence="10" id="KW-1185">Reference proteome</keyword>
<reference evidence="9 10" key="1">
    <citation type="submission" date="2018-08" db="EMBL/GenBank/DDBJ databases">
        <title>Genome and evolution of the arbuscular mycorrhizal fungus Diversispora epigaea (formerly Glomus versiforme) and its bacterial endosymbionts.</title>
        <authorList>
            <person name="Sun X."/>
            <person name="Fei Z."/>
            <person name="Harrison M."/>
        </authorList>
    </citation>
    <scope>NUCLEOTIDE SEQUENCE [LARGE SCALE GENOMIC DNA]</scope>
    <source>
        <strain evidence="9 10">IT104</strain>
    </source>
</reference>
<dbReference type="OrthoDB" id="417320at2759"/>
<dbReference type="Pfam" id="PF00075">
    <property type="entry name" value="RNase_H"/>
    <property type="match status" value="1"/>
</dbReference>
<dbReference type="EMBL" id="PQFF01000232">
    <property type="protein sequence ID" value="RHZ71756.1"/>
    <property type="molecule type" value="Genomic_DNA"/>
</dbReference>
<dbReference type="Gene3D" id="3.30.420.10">
    <property type="entry name" value="Ribonuclease H-like superfamily/Ribonuclease H"/>
    <property type="match status" value="1"/>
</dbReference>
<name>A0A397IDB5_9GLOM</name>
<protein>
    <recommendedName>
        <fullName evidence="3">ribonuclease H</fullName>
        <ecNumber evidence="3">3.1.26.4</ecNumber>
    </recommendedName>
</protein>
<dbReference type="GO" id="GO:0004523">
    <property type="term" value="F:RNA-DNA hybrid ribonuclease activity"/>
    <property type="evidence" value="ECO:0007669"/>
    <property type="project" value="UniProtKB-EC"/>
</dbReference>
<evidence type="ECO:0000259" key="8">
    <source>
        <dbReference type="PROSITE" id="PS50879"/>
    </source>
</evidence>
<gene>
    <name evidence="9" type="ORF">Glove_253g60</name>
</gene>
<dbReference type="SUPFAM" id="SSF53098">
    <property type="entry name" value="Ribonuclease H-like"/>
    <property type="match status" value="1"/>
</dbReference>
<dbReference type="GO" id="GO:0046872">
    <property type="term" value="F:metal ion binding"/>
    <property type="evidence" value="ECO:0007669"/>
    <property type="project" value="UniProtKB-KW"/>
</dbReference>
<organism evidence="9 10">
    <name type="scientific">Diversispora epigaea</name>
    <dbReference type="NCBI Taxonomy" id="1348612"/>
    <lineage>
        <taxon>Eukaryota</taxon>
        <taxon>Fungi</taxon>
        <taxon>Fungi incertae sedis</taxon>
        <taxon>Mucoromycota</taxon>
        <taxon>Glomeromycotina</taxon>
        <taxon>Glomeromycetes</taxon>
        <taxon>Diversisporales</taxon>
        <taxon>Diversisporaceae</taxon>
        <taxon>Diversispora</taxon>
    </lineage>
</organism>
<dbReference type="PANTHER" id="PTHR10642">
    <property type="entry name" value="RIBONUCLEASE H1"/>
    <property type="match status" value="1"/>
</dbReference>
<dbReference type="InterPro" id="IPR050092">
    <property type="entry name" value="RNase_H"/>
</dbReference>
<evidence type="ECO:0000313" key="10">
    <source>
        <dbReference type="Proteomes" id="UP000266861"/>
    </source>
</evidence>
<dbReference type="InterPro" id="IPR002156">
    <property type="entry name" value="RNaseH_domain"/>
</dbReference>
<dbReference type="GO" id="GO:0043137">
    <property type="term" value="P:DNA replication, removal of RNA primer"/>
    <property type="evidence" value="ECO:0007669"/>
    <property type="project" value="TreeGrafter"/>
</dbReference>
<dbReference type="Proteomes" id="UP000266861">
    <property type="component" value="Unassembled WGS sequence"/>
</dbReference>
<evidence type="ECO:0000256" key="6">
    <source>
        <dbReference type="ARBA" id="ARBA00022759"/>
    </source>
</evidence>
<dbReference type="EC" id="3.1.26.4" evidence="3"/>
<evidence type="ECO:0000256" key="5">
    <source>
        <dbReference type="ARBA" id="ARBA00022723"/>
    </source>
</evidence>
<evidence type="ECO:0000313" key="9">
    <source>
        <dbReference type="EMBL" id="RHZ71756.1"/>
    </source>
</evidence>
<comment type="caution">
    <text evidence="9">The sequence shown here is derived from an EMBL/GenBank/DDBJ whole genome shotgun (WGS) entry which is preliminary data.</text>
</comment>
<keyword evidence="6" id="KW-0255">Endonuclease</keyword>